<protein>
    <submittedName>
        <fullName evidence="1">Uncharacterized protein</fullName>
    </submittedName>
</protein>
<sequence length="35" mass="4015">MHRNVQILGTNEALDDVWSSIPKLMKLALMKVTNF</sequence>
<name>A0A2P2PBS6_RHIMU</name>
<reference evidence="1" key="1">
    <citation type="submission" date="2018-02" db="EMBL/GenBank/DDBJ databases">
        <title>Rhizophora mucronata_Transcriptome.</title>
        <authorList>
            <person name="Meera S.P."/>
            <person name="Sreeshan A."/>
            <person name="Augustine A."/>
        </authorList>
    </citation>
    <scope>NUCLEOTIDE SEQUENCE</scope>
    <source>
        <tissue evidence="1">Leaf</tissue>
    </source>
</reference>
<dbReference type="EMBL" id="GGEC01071639">
    <property type="protein sequence ID" value="MBX52123.1"/>
    <property type="molecule type" value="Transcribed_RNA"/>
</dbReference>
<proteinExistence type="predicted"/>
<accession>A0A2P2PBS6</accession>
<organism evidence="1">
    <name type="scientific">Rhizophora mucronata</name>
    <name type="common">Asiatic mangrove</name>
    <dbReference type="NCBI Taxonomy" id="61149"/>
    <lineage>
        <taxon>Eukaryota</taxon>
        <taxon>Viridiplantae</taxon>
        <taxon>Streptophyta</taxon>
        <taxon>Embryophyta</taxon>
        <taxon>Tracheophyta</taxon>
        <taxon>Spermatophyta</taxon>
        <taxon>Magnoliopsida</taxon>
        <taxon>eudicotyledons</taxon>
        <taxon>Gunneridae</taxon>
        <taxon>Pentapetalae</taxon>
        <taxon>rosids</taxon>
        <taxon>fabids</taxon>
        <taxon>Malpighiales</taxon>
        <taxon>Rhizophoraceae</taxon>
        <taxon>Rhizophora</taxon>
    </lineage>
</organism>
<evidence type="ECO:0000313" key="1">
    <source>
        <dbReference type="EMBL" id="MBX52123.1"/>
    </source>
</evidence>
<dbReference type="AlphaFoldDB" id="A0A2P2PBS6"/>